<gene>
    <name evidence="2" type="ORF">KQX54_006145</name>
</gene>
<dbReference type="EMBL" id="JAHXZJ010001492">
    <property type="protein sequence ID" value="KAH0552139.1"/>
    <property type="molecule type" value="Genomic_DNA"/>
</dbReference>
<proteinExistence type="predicted"/>
<reference evidence="2 3" key="1">
    <citation type="journal article" date="2021" name="J. Hered.">
        <title>A chromosome-level genome assembly of the parasitoid wasp, Cotesia glomerata (Hymenoptera: Braconidae).</title>
        <authorList>
            <person name="Pinto B.J."/>
            <person name="Weis J.J."/>
            <person name="Gamble T."/>
            <person name="Ode P.J."/>
            <person name="Paul R."/>
            <person name="Zaspel J.M."/>
        </authorList>
    </citation>
    <scope>NUCLEOTIDE SEQUENCE [LARGE SCALE GENOMIC DNA]</scope>
    <source>
        <strain evidence="2">CgM1</strain>
    </source>
</reference>
<evidence type="ECO:0000313" key="2">
    <source>
        <dbReference type="EMBL" id="KAH0552139.1"/>
    </source>
</evidence>
<dbReference type="Proteomes" id="UP000826195">
    <property type="component" value="Unassembled WGS sequence"/>
</dbReference>
<name>A0AAV7IFZ7_COTGL</name>
<feature type="region of interest" description="Disordered" evidence="1">
    <location>
        <begin position="1"/>
        <end position="20"/>
    </location>
</feature>
<protein>
    <submittedName>
        <fullName evidence="2">Uncharacterized protein</fullName>
    </submittedName>
</protein>
<evidence type="ECO:0000313" key="3">
    <source>
        <dbReference type="Proteomes" id="UP000826195"/>
    </source>
</evidence>
<comment type="caution">
    <text evidence="2">The sequence shown here is derived from an EMBL/GenBank/DDBJ whole genome shotgun (WGS) entry which is preliminary data.</text>
</comment>
<feature type="compositionally biased region" description="Basic and acidic residues" evidence="1">
    <location>
        <begin position="1"/>
        <end position="16"/>
    </location>
</feature>
<accession>A0AAV7IFZ7</accession>
<dbReference type="AlphaFoldDB" id="A0AAV7IFZ7"/>
<keyword evidence="3" id="KW-1185">Reference proteome</keyword>
<evidence type="ECO:0000256" key="1">
    <source>
        <dbReference type="SAM" id="MobiDB-lite"/>
    </source>
</evidence>
<organism evidence="2 3">
    <name type="scientific">Cotesia glomerata</name>
    <name type="common">Lepidopteran parasitic wasp</name>
    <name type="synonym">Apanteles glomeratus</name>
    <dbReference type="NCBI Taxonomy" id="32391"/>
    <lineage>
        <taxon>Eukaryota</taxon>
        <taxon>Metazoa</taxon>
        <taxon>Ecdysozoa</taxon>
        <taxon>Arthropoda</taxon>
        <taxon>Hexapoda</taxon>
        <taxon>Insecta</taxon>
        <taxon>Pterygota</taxon>
        <taxon>Neoptera</taxon>
        <taxon>Endopterygota</taxon>
        <taxon>Hymenoptera</taxon>
        <taxon>Apocrita</taxon>
        <taxon>Ichneumonoidea</taxon>
        <taxon>Braconidae</taxon>
        <taxon>Microgastrinae</taxon>
        <taxon>Cotesia</taxon>
    </lineage>
</organism>
<sequence>MGSSRGDKEWSQKSKQEMQQVMHDADFSCLENYPNAGSVSTSYPEPKYNYRANDISPPKTSNPGWSFGSGSNGFDTDLRPADIDSEYSFDMIGSNNFQPPATRNTAWLPDFNMNNNQDLFPKNPYSGYSNDNNYNDNYSRGGLFSYNDDTADEAFHGGSSWLKISTRQMSRNRYFEFNSIVPCGGLGWLEISTCQVKSKSNAVFQTVQTVALAG</sequence>